<proteinExistence type="predicted"/>
<dbReference type="RefSeq" id="WP_160846117.1">
    <property type="nucleotide sequence ID" value="NZ_WVHT01000011.1"/>
</dbReference>
<gene>
    <name evidence="3" type="ORF">GS399_18355</name>
</gene>
<feature type="signal peptide" evidence="1">
    <location>
        <begin position="1"/>
        <end position="28"/>
    </location>
</feature>
<dbReference type="InterPro" id="IPR025510">
    <property type="entry name" value="DUF4397"/>
</dbReference>
<feature type="domain" description="DUF4397" evidence="2">
    <location>
        <begin position="44"/>
        <end position="154"/>
    </location>
</feature>
<evidence type="ECO:0000313" key="4">
    <source>
        <dbReference type="Proteomes" id="UP000466586"/>
    </source>
</evidence>
<protein>
    <submittedName>
        <fullName evidence="3">DUF4397 domain-containing protein</fullName>
    </submittedName>
</protein>
<feature type="chain" id="PRO_5029568950" evidence="1">
    <location>
        <begin position="29"/>
        <end position="233"/>
    </location>
</feature>
<dbReference type="PROSITE" id="PS51257">
    <property type="entry name" value="PROKAR_LIPOPROTEIN"/>
    <property type="match status" value="1"/>
</dbReference>
<reference evidence="3 4" key="1">
    <citation type="submission" date="2019-11" db="EMBL/GenBank/DDBJ databases">
        <title>Pedobacter sp. HMF7647 Genome sequencing and assembly.</title>
        <authorList>
            <person name="Kang H."/>
            <person name="Kim H."/>
            <person name="Joh K."/>
        </authorList>
    </citation>
    <scope>NUCLEOTIDE SEQUENCE [LARGE SCALE GENOMIC DNA]</scope>
    <source>
        <strain evidence="3 4">HMF7647</strain>
    </source>
</reference>
<comment type="caution">
    <text evidence="3">The sequence shown here is derived from an EMBL/GenBank/DDBJ whole genome shotgun (WGS) entry which is preliminary data.</text>
</comment>
<sequence length="233" mass="24359">MKTNNAIKKTKFFLAAAALLGAVTFFSSCDKSDDNGYENGSVTVMAVNAREASLPQNFYLDQSKMNGDALAYTQNTAYITSNSGNRTASFRVAATGTVNTSDVVQLQDGKHYTFFYTGDLSNNNLSVALEDDLSAPASGKAKVRFVHLSPAASASVDIAVQNGSKLATNLAYKGATAFSEIDGGTYNLQLSAAGSVTSALSIPNVTIEAGKIYTVYISGSTAATISSHVIVNN</sequence>
<dbReference type="AlphaFoldDB" id="A0A7K1YFQ1"/>
<evidence type="ECO:0000313" key="3">
    <source>
        <dbReference type="EMBL" id="MXV52938.1"/>
    </source>
</evidence>
<keyword evidence="4" id="KW-1185">Reference proteome</keyword>
<evidence type="ECO:0000256" key="1">
    <source>
        <dbReference type="SAM" id="SignalP"/>
    </source>
</evidence>
<dbReference type="EMBL" id="WVHT01000011">
    <property type="protein sequence ID" value="MXV52938.1"/>
    <property type="molecule type" value="Genomic_DNA"/>
</dbReference>
<accession>A0A7K1YFQ1</accession>
<dbReference type="Proteomes" id="UP000466586">
    <property type="component" value="Unassembled WGS sequence"/>
</dbReference>
<evidence type="ECO:0000259" key="2">
    <source>
        <dbReference type="Pfam" id="PF14344"/>
    </source>
</evidence>
<keyword evidence="1" id="KW-0732">Signal</keyword>
<name>A0A7K1YFQ1_9SPHI</name>
<organism evidence="3 4">
    <name type="scientific">Hufsiella arboris</name>
    <dbReference type="NCBI Taxonomy" id="2695275"/>
    <lineage>
        <taxon>Bacteria</taxon>
        <taxon>Pseudomonadati</taxon>
        <taxon>Bacteroidota</taxon>
        <taxon>Sphingobacteriia</taxon>
        <taxon>Sphingobacteriales</taxon>
        <taxon>Sphingobacteriaceae</taxon>
        <taxon>Hufsiella</taxon>
    </lineage>
</organism>
<dbReference type="Pfam" id="PF14344">
    <property type="entry name" value="DUF4397"/>
    <property type="match status" value="1"/>
</dbReference>